<accession>A0A427A7S8</accession>
<comment type="caution">
    <text evidence="1">The sequence shown here is derived from an EMBL/GenBank/DDBJ whole genome shotgun (WGS) entry which is preliminary data.</text>
</comment>
<evidence type="ECO:0000313" key="1">
    <source>
        <dbReference type="EMBL" id="RRT72300.1"/>
    </source>
</evidence>
<organism evidence="1 2">
    <name type="scientific">Ensete ventricosum</name>
    <name type="common">Abyssinian banana</name>
    <name type="synonym">Musa ensete</name>
    <dbReference type="NCBI Taxonomy" id="4639"/>
    <lineage>
        <taxon>Eukaryota</taxon>
        <taxon>Viridiplantae</taxon>
        <taxon>Streptophyta</taxon>
        <taxon>Embryophyta</taxon>
        <taxon>Tracheophyta</taxon>
        <taxon>Spermatophyta</taxon>
        <taxon>Magnoliopsida</taxon>
        <taxon>Liliopsida</taxon>
        <taxon>Zingiberales</taxon>
        <taxon>Musaceae</taxon>
        <taxon>Ensete</taxon>
    </lineage>
</organism>
<proteinExistence type="predicted"/>
<dbReference type="EMBL" id="AMZH03003448">
    <property type="protein sequence ID" value="RRT72300.1"/>
    <property type="molecule type" value="Genomic_DNA"/>
</dbReference>
<name>A0A427A7S8_ENSVE</name>
<dbReference type="Proteomes" id="UP000287651">
    <property type="component" value="Unassembled WGS sequence"/>
</dbReference>
<evidence type="ECO:0000313" key="2">
    <source>
        <dbReference type="Proteomes" id="UP000287651"/>
    </source>
</evidence>
<gene>
    <name evidence="1" type="ORF">B296_00020276</name>
</gene>
<sequence length="66" mass="7385">MGLSAYRYLVGPVCTAHTGRYRAARETLIVDYVERISSARKCSFPTAANDIFHAKVSGTFKRFVVQ</sequence>
<reference evidence="1 2" key="1">
    <citation type="journal article" date="2014" name="Agronomy (Basel)">
        <title>A Draft Genome Sequence for Ensete ventricosum, the Drought-Tolerant Tree Against Hunger.</title>
        <authorList>
            <person name="Harrison J."/>
            <person name="Moore K.A."/>
            <person name="Paszkiewicz K."/>
            <person name="Jones T."/>
            <person name="Grant M."/>
            <person name="Ambacheew D."/>
            <person name="Muzemil S."/>
            <person name="Studholme D.J."/>
        </authorList>
    </citation>
    <scope>NUCLEOTIDE SEQUENCE [LARGE SCALE GENOMIC DNA]</scope>
</reference>
<dbReference type="AlphaFoldDB" id="A0A427A7S8"/>
<protein>
    <submittedName>
        <fullName evidence="1">Uncharacterized protein</fullName>
    </submittedName>
</protein>